<evidence type="ECO:0000313" key="2">
    <source>
        <dbReference type="EMBL" id="MDR6940157.1"/>
    </source>
</evidence>
<keyword evidence="3" id="KW-1185">Reference proteome</keyword>
<protein>
    <recommendedName>
        <fullName evidence="4">MarR family transcriptional regulator</fullName>
    </recommendedName>
</protein>
<dbReference type="EMBL" id="JAVDUJ010000001">
    <property type="protein sequence ID" value="MDR6940157.1"/>
    <property type="molecule type" value="Genomic_DNA"/>
</dbReference>
<evidence type="ECO:0000313" key="3">
    <source>
        <dbReference type="Proteomes" id="UP001266099"/>
    </source>
</evidence>
<name>A0ABU1SZF9_9ACTO</name>
<dbReference type="InterPro" id="IPR046904">
    <property type="entry name" value="ABC-3C_MC2"/>
</dbReference>
<accession>A0ABU1SZF9</accession>
<dbReference type="RefSeq" id="WP_309954324.1">
    <property type="nucleotide sequence ID" value="NZ_JAVDUJ010000001.1"/>
</dbReference>
<proteinExistence type="predicted"/>
<reference evidence="1 3" key="1">
    <citation type="submission" date="2023-07" db="EMBL/GenBank/DDBJ databases">
        <title>Sequencing the genomes of 1000 actinobacteria strains.</title>
        <authorList>
            <person name="Klenk H.-P."/>
        </authorList>
    </citation>
    <scope>NUCLEOTIDE SEQUENCE [LARGE SCALE GENOMIC DNA]</scope>
    <source>
        <strain evidence="1 3">DSM 15539</strain>
    </source>
</reference>
<evidence type="ECO:0008006" key="4">
    <source>
        <dbReference type="Google" id="ProtNLM"/>
    </source>
</evidence>
<evidence type="ECO:0000313" key="1">
    <source>
        <dbReference type="EMBL" id="MDR6938465.1"/>
    </source>
</evidence>
<dbReference type="Proteomes" id="UP001266099">
    <property type="component" value="Unassembled WGS sequence"/>
</dbReference>
<dbReference type="Pfam" id="PF20288">
    <property type="entry name" value="MC2"/>
    <property type="match status" value="1"/>
</dbReference>
<comment type="caution">
    <text evidence="1">The sequence shown here is derived from an EMBL/GenBank/DDBJ whole genome shotgun (WGS) entry which is preliminary data.</text>
</comment>
<dbReference type="EMBL" id="JAVDUJ010000001">
    <property type="protein sequence ID" value="MDR6938465.1"/>
    <property type="molecule type" value="Genomic_DNA"/>
</dbReference>
<gene>
    <name evidence="1" type="ORF">J2S36_000008</name>
    <name evidence="2" type="ORF">J2S36_001700</name>
</gene>
<sequence length="148" mass="16311">MRLSALDTSFEAELRALIFLFLLDEPTDVDYLACLDTLTVNAHTFGLGETNVNGTHRLASGELNARTNLMTQALQHMTIQGLVHYTQDNGHGRFVISDEGATLVNRLSTQYATDFFNAALETIERVDDQDTNTLTSFILTAATPGESR</sequence>
<organism evidence="1 3">
    <name type="scientific">Arcanobacterium hippocoleae</name>
    <dbReference type="NCBI Taxonomy" id="149017"/>
    <lineage>
        <taxon>Bacteria</taxon>
        <taxon>Bacillati</taxon>
        <taxon>Actinomycetota</taxon>
        <taxon>Actinomycetes</taxon>
        <taxon>Actinomycetales</taxon>
        <taxon>Actinomycetaceae</taxon>
        <taxon>Arcanobacterium</taxon>
    </lineage>
</organism>